<name>A0ABT0UG81_9ACTN</name>
<organism evidence="2 3">
    <name type="scientific">Streptomyces albipurpureus</name>
    <dbReference type="NCBI Taxonomy" id="2897419"/>
    <lineage>
        <taxon>Bacteria</taxon>
        <taxon>Bacillati</taxon>
        <taxon>Actinomycetota</taxon>
        <taxon>Actinomycetes</taxon>
        <taxon>Kitasatosporales</taxon>
        <taxon>Streptomycetaceae</taxon>
        <taxon>Streptomyces</taxon>
    </lineage>
</organism>
<feature type="region of interest" description="Disordered" evidence="1">
    <location>
        <begin position="15"/>
        <end position="58"/>
    </location>
</feature>
<keyword evidence="3" id="KW-1185">Reference proteome</keyword>
<sequence>MAITFTIAMAPALTARSSRGGPGQASAVPRTRPVHRTHPVLDTVGEENTEPEPPRPRSHRLAAIHGIRSGEGQFSDRPGTNERRATSAVKAMNTVTADRARG</sequence>
<gene>
    <name evidence="2" type="ORF">NBG84_01910</name>
</gene>
<evidence type="ECO:0000313" key="3">
    <source>
        <dbReference type="Proteomes" id="UP001431429"/>
    </source>
</evidence>
<dbReference type="EMBL" id="JAMQAW010000002">
    <property type="protein sequence ID" value="MCM2387080.1"/>
    <property type="molecule type" value="Genomic_DNA"/>
</dbReference>
<reference evidence="2" key="1">
    <citation type="submission" date="2022-06" db="EMBL/GenBank/DDBJ databases">
        <title>Genome public.</title>
        <authorList>
            <person name="Sun Q."/>
        </authorList>
    </citation>
    <scope>NUCLEOTIDE SEQUENCE</scope>
    <source>
        <strain evidence="2">CWNU-1</strain>
    </source>
</reference>
<evidence type="ECO:0008006" key="4">
    <source>
        <dbReference type="Google" id="ProtNLM"/>
    </source>
</evidence>
<feature type="region of interest" description="Disordered" evidence="1">
    <location>
        <begin position="70"/>
        <end position="102"/>
    </location>
</feature>
<protein>
    <recommendedName>
        <fullName evidence="4">Secreted protein</fullName>
    </recommendedName>
</protein>
<comment type="caution">
    <text evidence="2">The sequence shown here is derived from an EMBL/GenBank/DDBJ whole genome shotgun (WGS) entry which is preliminary data.</text>
</comment>
<accession>A0ABT0UG81</accession>
<evidence type="ECO:0000256" key="1">
    <source>
        <dbReference type="SAM" id="MobiDB-lite"/>
    </source>
</evidence>
<evidence type="ECO:0000313" key="2">
    <source>
        <dbReference type="EMBL" id="MCM2387080.1"/>
    </source>
</evidence>
<dbReference type="Proteomes" id="UP001431429">
    <property type="component" value="Unassembled WGS sequence"/>
</dbReference>
<dbReference type="RefSeq" id="WP_250917438.1">
    <property type="nucleotide sequence ID" value="NZ_JAMQAW010000002.1"/>
</dbReference>
<proteinExistence type="predicted"/>